<dbReference type="InterPro" id="IPR011545">
    <property type="entry name" value="DEAD/DEAH_box_helicase_dom"/>
</dbReference>
<evidence type="ECO:0000259" key="10">
    <source>
        <dbReference type="PROSITE" id="PS51194"/>
    </source>
</evidence>
<dbReference type="SMART" id="SM00490">
    <property type="entry name" value="HELICc"/>
    <property type="match status" value="1"/>
</dbReference>
<evidence type="ECO:0000259" key="11">
    <source>
        <dbReference type="PROSITE" id="PS51195"/>
    </source>
</evidence>
<feature type="region of interest" description="Disordered" evidence="8">
    <location>
        <begin position="1"/>
        <end position="113"/>
    </location>
</feature>
<sequence length="573" mass="65396">MDNWEKRNFSDESDSDSENSLSDDEDESSPLARAAPRSKDVPPVNENMTGLLEEEDEHIVPQRFQPSLASDYPLPSYVGPSTAPSPPPAADGTSSFSFQQKRSERPVDPPNERLLARPGELFSHLTNVDRIKFELGDGESGFIDSFDKYEFHKQLIKNLTDLGVTEPTAVQKATWYIMLKKYRYSLAAQAQTGSGKTFAFLVPLIQRVFEIKEMMKANKSTKPKNAPIGVIFVPTCELVNQITENAEHLAKNMDVSVTSSKGKRHVFREGTDLHVTTMGGMMYALSTDEKRKHPLIQLSNVYLTVFDEVDKFFNDHDTRTQSLSVLERVQENPNARIFAFSATFGGDVVEFMERDGYFRIMDSEIIPPSIDHKTFILQPHQAQTAIISLLRHLKKQNNGELPQILIFANRRVTCDVLCFHLATYGFPAVSLTSKWGRVTRNKVANSFARGQKKILVCSDVLAPGIDWVVDVVINYHLPPNHQFDRFNHRIGRTGRAGNRGTVYSFFYDAYNIRDQINADDFAQYLMDHGFSVPKKLQEFHEYYRRKEQERTEGAEEEWSMKFEFDEPDLSRFD</sequence>
<dbReference type="PROSITE" id="PS51192">
    <property type="entry name" value="HELICASE_ATP_BIND_1"/>
    <property type="match status" value="1"/>
</dbReference>
<dbReference type="PROSITE" id="PS51195">
    <property type="entry name" value="Q_MOTIF"/>
    <property type="match status" value="1"/>
</dbReference>
<dbReference type="AlphaFoldDB" id="A0AA39HTP0"/>
<feature type="domain" description="DEAD-box RNA helicase Q" evidence="11">
    <location>
        <begin position="144"/>
        <end position="172"/>
    </location>
</feature>
<dbReference type="GO" id="GO:0003723">
    <property type="term" value="F:RNA binding"/>
    <property type="evidence" value="ECO:0007669"/>
    <property type="project" value="UniProtKB-UniRule"/>
</dbReference>
<feature type="domain" description="Helicase C-terminal" evidence="10">
    <location>
        <begin position="385"/>
        <end position="540"/>
    </location>
</feature>
<feature type="compositionally biased region" description="Basic and acidic residues" evidence="8">
    <location>
        <begin position="101"/>
        <end position="113"/>
    </location>
</feature>
<evidence type="ECO:0000256" key="1">
    <source>
        <dbReference type="ARBA" id="ARBA00022741"/>
    </source>
</evidence>
<dbReference type="InterPro" id="IPR014014">
    <property type="entry name" value="RNA_helicase_DEAD_Q_motif"/>
</dbReference>
<evidence type="ECO:0000256" key="6">
    <source>
        <dbReference type="PROSITE-ProRule" id="PRU00552"/>
    </source>
</evidence>
<dbReference type="GO" id="GO:0003724">
    <property type="term" value="F:RNA helicase activity"/>
    <property type="evidence" value="ECO:0007669"/>
    <property type="project" value="UniProtKB-EC"/>
</dbReference>
<dbReference type="Gene3D" id="3.40.50.300">
    <property type="entry name" value="P-loop containing nucleotide triphosphate hydrolases"/>
    <property type="match status" value="2"/>
</dbReference>
<keyword evidence="4 7" id="KW-0067">ATP-binding</keyword>
<dbReference type="Proteomes" id="UP001175271">
    <property type="component" value="Unassembled WGS sequence"/>
</dbReference>
<evidence type="ECO:0000256" key="8">
    <source>
        <dbReference type="SAM" id="MobiDB-lite"/>
    </source>
</evidence>
<protein>
    <recommendedName>
        <fullName evidence="7">ATP-dependent RNA helicase</fullName>
        <ecNumber evidence="7">3.6.4.13</ecNumber>
    </recommendedName>
</protein>
<comment type="domain">
    <text evidence="7">The Q motif is unique to and characteristic of the DEAD box family of RNA helicases and controls ATP binding and hydrolysis.</text>
</comment>
<comment type="caution">
    <text evidence="12">The sequence shown here is derived from an EMBL/GenBank/DDBJ whole genome shotgun (WGS) entry which is preliminary data.</text>
</comment>
<dbReference type="Pfam" id="PF00271">
    <property type="entry name" value="Helicase_C"/>
    <property type="match status" value="1"/>
</dbReference>
<feature type="compositionally biased region" description="Acidic residues" evidence="8">
    <location>
        <begin position="11"/>
        <end position="28"/>
    </location>
</feature>
<name>A0AA39HTP0_9BILA</name>
<accession>A0AA39HTP0</accession>
<dbReference type="SUPFAM" id="SSF52540">
    <property type="entry name" value="P-loop containing nucleoside triphosphate hydrolases"/>
    <property type="match status" value="1"/>
</dbReference>
<evidence type="ECO:0000256" key="5">
    <source>
        <dbReference type="ARBA" id="ARBA00022884"/>
    </source>
</evidence>
<dbReference type="CDD" id="cd18787">
    <property type="entry name" value="SF2_C_DEAD"/>
    <property type="match status" value="1"/>
</dbReference>
<dbReference type="GO" id="GO:0005524">
    <property type="term" value="F:ATP binding"/>
    <property type="evidence" value="ECO:0007669"/>
    <property type="project" value="UniProtKB-UniRule"/>
</dbReference>
<dbReference type="PROSITE" id="PS51194">
    <property type="entry name" value="HELICASE_CTER"/>
    <property type="match status" value="1"/>
</dbReference>
<evidence type="ECO:0000313" key="13">
    <source>
        <dbReference type="Proteomes" id="UP001175271"/>
    </source>
</evidence>
<keyword evidence="2 7" id="KW-0378">Hydrolase</keyword>
<keyword evidence="5 7" id="KW-0694">RNA-binding</keyword>
<comment type="similarity">
    <text evidence="7">Belongs to the DEAD box helicase family.</text>
</comment>
<evidence type="ECO:0000256" key="3">
    <source>
        <dbReference type="ARBA" id="ARBA00022806"/>
    </source>
</evidence>
<feature type="domain" description="Helicase ATP-binding" evidence="9">
    <location>
        <begin position="177"/>
        <end position="362"/>
    </location>
</feature>
<dbReference type="GO" id="GO:0016787">
    <property type="term" value="F:hydrolase activity"/>
    <property type="evidence" value="ECO:0007669"/>
    <property type="project" value="UniProtKB-KW"/>
</dbReference>
<feature type="short sequence motif" description="Q motif" evidence="6">
    <location>
        <begin position="144"/>
        <end position="172"/>
    </location>
</feature>
<dbReference type="EMBL" id="JAUCMV010000003">
    <property type="protein sequence ID" value="KAK0410664.1"/>
    <property type="molecule type" value="Genomic_DNA"/>
</dbReference>
<gene>
    <name evidence="12" type="ORF">QR680_005261</name>
</gene>
<comment type="function">
    <text evidence="7">RNA helicase.</text>
</comment>
<keyword evidence="1 7" id="KW-0547">Nucleotide-binding</keyword>
<feature type="compositionally biased region" description="Basic and acidic residues" evidence="8">
    <location>
        <begin position="1"/>
        <end position="10"/>
    </location>
</feature>
<keyword evidence="3 7" id="KW-0347">Helicase</keyword>
<evidence type="ECO:0000259" key="9">
    <source>
        <dbReference type="PROSITE" id="PS51192"/>
    </source>
</evidence>
<dbReference type="InterPro" id="IPR014001">
    <property type="entry name" value="Helicase_ATP-bd"/>
</dbReference>
<proteinExistence type="inferred from homology"/>
<organism evidence="12 13">
    <name type="scientific">Steinernema hermaphroditum</name>
    <dbReference type="NCBI Taxonomy" id="289476"/>
    <lineage>
        <taxon>Eukaryota</taxon>
        <taxon>Metazoa</taxon>
        <taxon>Ecdysozoa</taxon>
        <taxon>Nematoda</taxon>
        <taxon>Chromadorea</taxon>
        <taxon>Rhabditida</taxon>
        <taxon>Tylenchina</taxon>
        <taxon>Panagrolaimomorpha</taxon>
        <taxon>Strongyloidoidea</taxon>
        <taxon>Steinernematidae</taxon>
        <taxon>Steinernema</taxon>
    </lineage>
</organism>
<dbReference type="Pfam" id="PF00270">
    <property type="entry name" value="DEAD"/>
    <property type="match status" value="1"/>
</dbReference>
<evidence type="ECO:0000256" key="2">
    <source>
        <dbReference type="ARBA" id="ARBA00022801"/>
    </source>
</evidence>
<comment type="catalytic activity">
    <reaction evidence="7">
        <text>ATP + H2O = ADP + phosphate + H(+)</text>
        <dbReference type="Rhea" id="RHEA:13065"/>
        <dbReference type="ChEBI" id="CHEBI:15377"/>
        <dbReference type="ChEBI" id="CHEBI:15378"/>
        <dbReference type="ChEBI" id="CHEBI:30616"/>
        <dbReference type="ChEBI" id="CHEBI:43474"/>
        <dbReference type="ChEBI" id="CHEBI:456216"/>
        <dbReference type="EC" id="3.6.4.13"/>
    </reaction>
</comment>
<dbReference type="EC" id="3.6.4.13" evidence="7"/>
<dbReference type="SMART" id="SM00487">
    <property type="entry name" value="DEXDc"/>
    <property type="match status" value="1"/>
</dbReference>
<evidence type="ECO:0000256" key="7">
    <source>
        <dbReference type="RuleBase" id="RU365068"/>
    </source>
</evidence>
<dbReference type="InterPro" id="IPR001650">
    <property type="entry name" value="Helicase_C-like"/>
</dbReference>
<dbReference type="InterPro" id="IPR027417">
    <property type="entry name" value="P-loop_NTPase"/>
</dbReference>
<keyword evidence="13" id="KW-1185">Reference proteome</keyword>
<reference evidence="12" key="1">
    <citation type="submission" date="2023-06" db="EMBL/GenBank/DDBJ databases">
        <title>Genomic analysis of the entomopathogenic nematode Steinernema hermaphroditum.</title>
        <authorList>
            <person name="Schwarz E.M."/>
            <person name="Heppert J.K."/>
            <person name="Baniya A."/>
            <person name="Schwartz H.T."/>
            <person name="Tan C.-H."/>
            <person name="Antoshechkin I."/>
            <person name="Sternberg P.W."/>
            <person name="Goodrich-Blair H."/>
            <person name="Dillman A.R."/>
        </authorList>
    </citation>
    <scope>NUCLEOTIDE SEQUENCE</scope>
    <source>
        <strain evidence="12">PS9179</strain>
        <tissue evidence="12">Whole animal</tissue>
    </source>
</reference>
<evidence type="ECO:0000256" key="4">
    <source>
        <dbReference type="ARBA" id="ARBA00022840"/>
    </source>
</evidence>
<dbReference type="PANTHER" id="PTHR24031">
    <property type="entry name" value="RNA HELICASE"/>
    <property type="match status" value="1"/>
</dbReference>
<evidence type="ECO:0000313" key="12">
    <source>
        <dbReference type="EMBL" id="KAK0410664.1"/>
    </source>
</evidence>